<dbReference type="PANTHER" id="PTHR13504">
    <property type="entry name" value="FIDO DOMAIN-CONTAINING PROTEIN DDB_G0283145"/>
    <property type="match status" value="1"/>
</dbReference>
<dbReference type="PROSITE" id="PS51459">
    <property type="entry name" value="FIDO"/>
    <property type="match status" value="1"/>
</dbReference>
<dbReference type="InterPro" id="IPR040198">
    <property type="entry name" value="Fido_containing"/>
</dbReference>
<dbReference type="EMBL" id="VXPY01000030">
    <property type="protein sequence ID" value="MYD89615.1"/>
    <property type="molecule type" value="Genomic_DNA"/>
</dbReference>
<feature type="site" description="Important for autoinhibition of adenylyltransferase activity" evidence="3">
    <location>
        <position position="61"/>
    </location>
</feature>
<reference evidence="6" key="1">
    <citation type="submission" date="2019-09" db="EMBL/GenBank/DDBJ databases">
        <title>Characterisation of the sponge microbiome using genome-centric metagenomics.</title>
        <authorList>
            <person name="Engelberts J.P."/>
            <person name="Robbins S.J."/>
            <person name="De Goeij J.M."/>
            <person name="Aranda M."/>
            <person name="Bell S.C."/>
            <person name="Webster N.S."/>
        </authorList>
    </citation>
    <scope>NUCLEOTIDE SEQUENCE</scope>
    <source>
        <strain evidence="6">SB0662_bin_9</strain>
    </source>
</reference>
<dbReference type="SUPFAM" id="SSF140931">
    <property type="entry name" value="Fic-like"/>
    <property type="match status" value="1"/>
</dbReference>
<dbReference type="GO" id="GO:0005524">
    <property type="term" value="F:ATP binding"/>
    <property type="evidence" value="ECO:0007669"/>
    <property type="project" value="UniProtKB-KW"/>
</dbReference>
<dbReference type="Gene3D" id="1.10.3290.10">
    <property type="entry name" value="Fido-like domain"/>
    <property type="match status" value="1"/>
</dbReference>
<dbReference type="AlphaFoldDB" id="A0A6B1DS17"/>
<evidence type="ECO:0000256" key="4">
    <source>
        <dbReference type="SAM" id="MobiDB-lite"/>
    </source>
</evidence>
<feature type="active site" evidence="1">
    <location>
        <position position="212"/>
    </location>
</feature>
<dbReference type="Pfam" id="PF02661">
    <property type="entry name" value="Fic"/>
    <property type="match status" value="1"/>
</dbReference>
<feature type="binding site" evidence="2">
    <location>
        <begin position="216"/>
        <end position="223"/>
    </location>
    <ligand>
        <name>ATP</name>
        <dbReference type="ChEBI" id="CHEBI:30616"/>
    </ligand>
</feature>
<dbReference type="PANTHER" id="PTHR13504:SF38">
    <property type="entry name" value="FIDO DOMAIN-CONTAINING PROTEIN"/>
    <property type="match status" value="1"/>
</dbReference>
<feature type="domain" description="Fido" evidence="5">
    <location>
        <begin position="113"/>
        <end position="276"/>
    </location>
</feature>
<dbReference type="InterPro" id="IPR003812">
    <property type="entry name" value="Fido"/>
</dbReference>
<protein>
    <recommendedName>
        <fullName evidence="5">Fido domain-containing protein</fullName>
    </recommendedName>
</protein>
<accession>A0A6B1DS17</accession>
<sequence>MTNSMLGDSEATRPRGHPVSAEQLRELRQRWHDAPPMTERVLRQWWGNVRMRWNCHSTAIEGSSLSYLDTLDILVHGRTPNAGNTDLLEVDQIRGHDESARMLAAMYNRRHRVEISDLHAVHRAMLVRPYPAHNALGQPMGDVSLGRFKTRFNAIRTPGGLVEFQPPAAVPLLMPELLERMNQRIDVLAQDAQALDPAWALASLHWDFIAIHPYDDGNGRMARWLVNWMCVNTGYPPLVITLAQRDDYFGTLAGMQTGNVPAEEAAVRPLRNFLAACLAESLDFATAVAAGRTDPTWNNADANLQRSDWDANTYPLDATVPWLRTQDKPDDTVLKA</sequence>
<feature type="region of interest" description="Disordered" evidence="4">
    <location>
        <begin position="1"/>
        <end position="21"/>
    </location>
</feature>
<evidence type="ECO:0000259" key="5">
    <source>
        <dbReference type="PROSITE" id="PS51459"/>
    </source>
</evidence>
<evidence type="ECO:0000256" key="2">
    <source>
        <dbReference type="PIRSR" id="PIRSR640198-2"/>
    </source>
</evidence>
<organism evidence="6">
    <name type="scientific">Caldilineaceae bacterium SB0662_bin_9</name>
    <dbReference type="NCBI Taxonomy" id="2605258"/>
    <lineage>
        <taxon>Bacteria</taxon>
        <taxon>Bacillati</taxon>
        <taxon>Chloroflexota</taxon>
        <taxon>Caldilineae</taxon>
        <taxon>Caldilineales</taxon>
        <taxon>Caldilineaceae</taxon>
    </lineage>
</organism>
<evidence type="ECO:0000313" key="6">
    <source>
        <dbReference type="EMBL" id="MYD89615.1"/>
    </source>
</evidence>
<keyword evidence="2" id="KW-0067">ATP-binding</keyword>
<evidence type="ECO:0000256" key="1">
    <source>
        <dbReference type="PIRSR" id="PIRSR640198-1"/>
    </source>
</evidence>
<name>A0A6B1DS17_9CHLR</name>
<dbReference type="InterPro" id="IPR036597">
    <property type="entry name" value="Fido-like_dom_sf"/>
</dbReference>
<comment type="caution">
    <text evidence="6">The sequence shown here is derived from an EMBL/GenBank/DDBJ whole genome shotgun (WGS) entry which is preliminary data.</text>
</comment>
<gene>
    <name evidence="6" type="ORF">F4Y08_04625</name>
</gene>
<evidence type="ECO:0000256" key="3">
    <source>
        <dbReference type="PIRSR" id="PIRSR640198-3"/>
    </source>
</evidence>
<keyword evidence="2" id="KW-0547">Nucleotide-binding</keyword>
<proteinExistence type="predicted"/>